<evidence type="ECO:0000313" key="9">
    <source>
        <dbReference type="EMBL" id="MBB6734738.1"/>
    </source>
</evidence>
<dbReference type="EMBL" id="JACJVO010000036">
    <property type="protein sequence ID" value="MBB6734738.1"/>
    <property type="molecule type" value="Genomic_DNA"/>
</dbReference>
<evidence type="ECO:0000256" key="7">
    <source>
        <dbReference type="RuleBase" id="RU363032"/>
    </source>
</evidence>
<gene>
    <name evidence="9" type="ORF">H7C18_27810</name>
</gene>
<keyword evidence="6 7" id="KW-0472">Membrane</keyword>
<dbReference type="Gene3D" id="1.10.3720.10">
    <property type="entry name" value="MetI-like"/>
    <property type="match status" value="1"/>
</dbReference>
<evidence type="ECO:0000256" key="4">
    <source>
        <dbReference type="ARBA" id="ARBA00022692"/>
    </source>
</evidence>
<keyword evidence="10" id="KW-1185">Reference proteome</keyword>
<dbReference type="Pfam" id="PF00528">
    <property type="entry name" value="BPD_transp_1"/>
    <property type="match status" value="1"/>
</dbReference>
<dbReference type="GO" id="GO:0005886">
    <property type="term" value="C:plasma membrane"/>
    <property type="evidence" value="ECO:0007669"/>
    <property type="project" value="UniProtKB-SubCell"/>
</dbReference>
<feature type="transmembrane region" description="Helical" evidence="7">
    <location>
        <begin position="263"/>
        <end position="283"/>
    </location>
</feature>
<protein>
    <submittedName>
        <fullName evidence="9">Carbohydrate ABC transporter permease</fullName>
    </submittedName>
</protein>
<feature type="transmembrane region" description="Helical" evidence="7">
    <location>
        <begin position="186"/>
        <end position="211"/>
    </location>
</feature>
<evidence type="ECO:0000256" key="6">
    <source>
        <dbReference type="ARBA" id="ARBA00023136"/>
    </source>
</evidence>
<keyword evidence="4 7" id="KW-0812">Transmembrane</keyword>
<dbReference type="PANTHER" id="PTHR43744">
    <property type="entry name" value="ABC TRANSPORTER PERMEASE PROTEIN MG189-RELATED-RELATED"/>
    <property type="match status" value="1"/>
</dbReference>
<comment type="similarity">
    <text evidence="7">Belongs to the binding-protein-dependent transport system permease family.</text>
</comment>
<evidence type="ECO:0000256" key="5">
    <source>
        <dbReference type="ARBA" id="ARBA00022989"/>
    </source>
</evidence>
<dbReference type="CDD" id="cd06261">
    <property type="entry name" value="TM_PBP2"/>
    <property type="match status" value="1"/>
</dbReference>
<dbReference type="RefSeq" id="WP_185132467.1">
    <property type="nucleotide sequence ID" value="NZ_JACJVO010000036.1"/>
</dbReference>
<evidence type="ECO:0000313" key="10">
    <source>
        <dbReference type="Proteomes" id="UP000564644"/>
    </source>
</evidence>
<dbReference type="SUPFAM" id="SSF161098">
    <property type="entry name" value="MetI-like"/>
    <property type="match status" value="1"/>
</dbReference>
<dbReference type="PANTHER" id="PTHR43744:SF9">
    <property type="entry name" value="POLYGALACTURONAN_RHAMNOGALACTURONAN TRANSPORT SYSTEM PERMEASE PROTEIN YTCP"/>
    <property type="match status" value="1"/>
</dbReference>
<proteinExistence type="inferred from homology"/>
<feature type="domain" description="ABC transmembrane type-1" evidence="8">
    <location>
        <begin position="79"/>
        <end position="287"/>
    </location>
</feature>
<dbReference type="InterPro" id="IPR035906">
    <property type="entry name" value="MetI-like_sf"/>
</dbReference>
<comment type="caution">
    <text evidence="9">The sequence shown here is derived from an EMBL/GenBank/DDBJ whole genome shotgun (WGS) entry which is preliminary data.</text>
</comment>
<dbReference type="PROSITE" id="PS50928">
    <property type="entry name" value="ABC_TM1"/>
    <property type="match status" value="1"/>
</dbReference>
<dbReference type="Proteomes" id="UP000564644">
    <property type="component" value="Unassembled WGS sequence"/>
</dbReference>
<name>A0A7X0W067_9BACL</name>
<organism evidence="9 10">
    <name type="scientific">Cohnella zeiphila</name>
    <dbReference type="NCBI Taxonomy" id="2761120"/>
    <lineage>
        <taxon>Bacteria</taxon>
        <taxon>Bacillati</taxon>
        <taxon>Bacillota</taxon>
        <taxon>Bacilli</taxon>
        <taxon>Bacillales</taxon>
        <taxon>Paenibacillaceae</taxon>
        <taxon>Cohnella</taxon>
    </lineage>
</organism>
<evidence type="ECO:0000256" key="2">
    <source>
        <dbReference type="ARBA" id="ARBA00022448"/>
    </source>
</evidence>
<feature type="transmembrane region" description="Helical" evidence="7">
    <location>
        <begin position="114"/>
        <end position="134"/>
    </location>
</feature>
<keyword evidence="2 7" id="KW-0813">Transport</keyword>
<reference evidence="9 10" key="1">
    <citation type="submission" date="2020-08" db="EMBL/GenBank/DDBJ databases">
        <title>Cohnella phylogeny.</title>
        <authorList>
            <person name="Dunlap C."/>
        </authorList>
    </citation>
    <scope>NUCLEOTIDE SEQUENCE [LARGE SCALE GENOMIC DNA]</scope>
    <source>
        <strain evidence="9 10">CBP 2801</strain>
    </source>
</reference>
<sequence>MASKNRIKESYGDKVFLTFIYILLTAVLIVILYPLVYIASASLSSPLAVSSGKVWLWPVNFSLAGYEAVFRNPQVVLGYANSFFYTIFGTLISTTLTVLVAYPLSRRSFYGRNVLMIFIVITMLFNGGLIPEYLIVKQFGMVDTRWALLIPKAIAVWQIIIARTFFQSTIPDELVEASELDGCSDLRFLGSIVLPLSKPIIAVVALMYGIYQWNTYFDALIYLKTQALYPLQLVLRNILILNTVSGGNIDAAELLKRRDVADLMKYSLIVVACLPVLVVYPFIQRFFVKGMLIGSVKG</sequence>
<dbReference type="GO" id="GO:0055085">
    <property type="term" value="P:transmembrane transport"/>
    <property type="evidence" value="ECO:0007669"/>
    <property type="project" value="InterPro"/>
</dbReference>
<keyword evidence="5 7" id="KW-1133">Transmembrane helix</keyword>
<keyword evidence="3" id="KW-1003">Cell membrane</keyword>
<dbReference type="AlphaFoldDB" id="A0A7X0W067"/>
<evidence type="ECO:0000259" key="8">
    <source>
        <dbReference type="PROSITE" id="PS50928"/>
    </source>
</evidence>
<evidence type="ECO:0000256" key="3">
    <source>
        <dbReference type="ARBA" id="ARBA00022475"/>
    </source>
</evidence>
<accession>A0A7X0W067</accession>
<feature type="transmembrane region" description="Helical" evidence="7">
    <location>
        <begin position="83"/>
        <end position="102"/>
    </location>
</feature>
<feature type="transmembrane region" description="Helical" evidence="7">
    <location>
        <begin position="15"/>
        <end position="39"/>
    </location>
</feature>
<evidence type="ECO:0000256" key="1">
    <source>
        <dbReference type="ARBA" id="ARBA00004651"/>
    </source>
</evidence>
<comment type="subcellular location">
    <subcellularLocation>
        <location evidence="1 7">Cell membrane</location>
        <topology evidence="1 7">Multi-pass membrane protein</topology>
    </subcellularLocation>
</comment>
<dbReference type="InterPro" id="IPR000515">
    <property type="entry name" value="MetI-like"/>
</dbReference>